<feature type="transmembrane region" description="Helical" evidence="1">
    <location>
        <begin position="6"/>
        <end position="29"/>
    </location>
</feature>
<evidence type="ECO:0000313" key="2">
    <source>
        <dbReference type="EMBL" id="RKE55516.1"/>
    </source>
</evidence>
<keyword evidence="1" id="KW-1133">Transmembrane helix</keyword>
<feature type="transmembrane region" description="Helical" evidence="1">
    <location>
        <begin position="50"/>
        <end position="75"/>
    </location>
</feature>
<comment type="caution">
    <text evidence="2">The sequence shown here is derived from an EMBL/GenBank/DDBJ whole genome shotgun (WGS) entry which is preliminary data.</text>
</comment>
<proteinExistence type="predicted"/>
<name>A0A420BFQ1_SPHD1</name>
<dbReference type="EMBL" id="RAPY01000001">
    <property type="protein sequence ID" value="RKE55516.1"/>
    <property type="molecule type" value="Genomic_DNA"/>
</dbReference>
<sequence length="135" mass="15099">MGITEIFVVILCIGIVGLVAGIILMLLYFALTLLPERSFWGNLIAKLFTIAYYVLQIGMIIFLLALAGMTASMAIDGLGMGEYKLRFSRTGGGYTMIKWTTRPIRFAFQTVVFIGFSIILIYLSIKQIRSISKKR</sequence>
<protein>
    <submittedName>
        <fullName evidence="2">Uncharacterized protein</fullName>
    </submittedName>
</protein>
<dbReference type="AlphaFoldDB" id="A0A420BFQ1"/>
<evidence type="ECO:0000256" key="1">
    <source>
        <dbReference type="SAM" id="Phobius"/>
    </source>
</evidence>
<accession>A0A420BFQ1</accession>
<keyword evidence="3" id="KW-1185">Reference proteome</keyword>
<gene>
    <name evidence="2" type="ORF">DFQ12_0348</name>
</gene>
<reference evidence="2 3" key="1">
    <citation type="submission" date="2018-09" db="EMBL/GenBank/DDBJ databases">
        <title>Genomic Encyclopedia of Type Strains, Phase III (KMG-III): the genomes of soil and plant-associated and newly described type strains.</title>
        <authorList>
            <person name="Whitman W."/>
        </authorList>
    </citation>
    <scope>NUCLEOTIDE SEQUENCE [LARGE SCALE GENOMIC DNA]</scope>
    <source>
        <strain evidence="2 3">CECT 7938</strain>
    </source>
</reference>
<keyword evidence="1" id="KW-0812">Transmembrane</keyword>
<organism evidence="2 3">
    <name type="scientific">Sphingobacterium detergens</name>
    <dbReference type="NCBI Taxonomy" id="1145106"/>
    <lineage>
        <taxon>Bacteria</taxon>
        <taxon>Pseudomonadati</taxon>
        <taxon>Bacteroidota</taxon>
        <taxon>Sphingobacteriia</taxon>
        <taxon>Sphingobacteriales</taxon>
        <taxon>Sphingobacteriaceae</taxon>
        <taxon>Sphingobacterium</taxon>
    </lineage>
</organism>
<evidence type="ECO:0000313" key="3">
    <source>
        <dbReference type="Proteomes" id="UP000286246"/>
    </source>
</evidence>
<feature type="transmembrane region" description="Helical" evidence="1">
    <location>
        <begin position="106"/>
        <end position="125"/>
    </location>
</feature>
<dbReference type="Proteomes" id="UP000286246">
    <property type="component" value="Unassembled WGS sequence"/>
</dbReference>
<keyword evidence="1" id="KW-0472">Membrane</keyword>